<dbReference type="EMBL" id="CP007536">
    <property type="protein sequence ID" value="AIC14888.1"/>
    <property type="molecule type" value="Genomic_DNA"/>
</dbReference>
<name>A0A060HH54_9ARCH</name>
<sequence length="211" mass="23899">MSKEDSMKGTATSEKGESTKAYDDLRKWGFLKIKRTGYGEHVSIFPNMLKDVQALLNPNPQAVVKDRPPLEYSIDPEFDVNPFLTAYADKVINGKRGKYTYHKSLAGPERIKAYVSVEGEKIYIINLGSFYEKDSLLAKAVTRIDEKFGSRAFAKAEMYDLGRDIVGNKQPIKAILDVLVSYNYLIDLKEGYYKRTTKQLPKSGLEDFSSE</sequence>
<reference evidence="1 2" key="1">
    <citation type="journal article" date="2014" name="Int. J. Syst. Evol. Microbiol.">
        <title>Nitrososphaera viennensis gen. nov., sp. nov., an aerobic and mesophilic, ammonia-oxidizing archaeon from soil and a member of the archaeal phylum Thaumarchaeota.</title>
        <authorList>
            <person name="Stieglmeier M."/>
            <person name="Klingl A."/>
            <person name="Alves R.J."/>
            <person name="Rittmann S.K."/>
            <person name="Melcher M."/>
            <person name="Leisch N."/>
            <person name="Schleper C."/>
        </authorList>
    </citation>
    <scope>NUCLEOTIDE SEQUENCE [LARGE SCALE GENOMIC DNA]</scope>
    <source>
        <strain evidence="1">EN76</strain>
    </source>
</reference>
<dbReference type="GeneID" id="74945945"/>
<accession>A0A060HH54</accession>
<dbReference type="KEGG" id="nvn:NVIE_006830"/>
<dbReference type="AlphaFoldDB" id="A0A060HH54"/>
<evidence type="ECO:0000313" key="1">
    <source>
        <dbReference type="EMBL" id="AIC14888.1"/>
    </source>
</evidence>
<dbReference type="Proteomes" id="UP000027093">
    <property type="component" value="Chromosome"/>
</dbReference>
<protein>
    <submittedName>
        <fullName evidence="1">Uncharacterized protein</fullName>
    </submittedName>
</protein>
<dbReference type="HOGENOM" id="CLU_1302665_0_0_2"/>
<dbReference type="RefSeq" id="WP_075054011.1">
    <property type="nucleotide sequence ID" value="NZ_CP007536.1"/>
</dbReference>
<proteinExistence type="predicted"/>
<gene>
    <name evidence="1" type="ORF">NVIE_006830</name>
</gene>
<dbReference type="OrthoDB" id="387251at2157"/>
<organism evidence="1 2">
    <name type="scientific">Nitrososphaera viennensis EN76</name>
    <dbReference type="NCBI Taxonomy" id="926571"/>
    <lineage>
        <taxon>Archaea</taxon>
        <taxon>Nitrososphaerota</taxon>
        <taxon>Nitrososphaeria</taxon>
        <taxon>Nitrososphaerales</taxon>
        <taxon>Nitrososphaeraceae</taxon>
        <taxon>Nitrososphaera</taxon>
    </lineage>
</organism>
<keyword evidence="2" id="KW-1185">Reference proteome</keyword>
<evidence type="ECO:0000313" key="2">
    <source>
        <dbReference type="Proteomes" id="UP000027093"/>
    </source>
</evidence>